<gene>
    <name evidence="2" type="ORF">K0M31_003079</name>
</gene>
<dbReference type="Proteomes" id="UP001177670">
    <property type="component" value="Unassembled WGS sequence"/>
</dbReference>
<keyword evidence="3" id="KW-1185">Reference proteome</keyword>
<dbReference type="EMBL" id="JAHYIQ010000010">
    <property type="protein sequence ID" value="KAK1128621.1"/>
    <property type="molecule type" value="Genomic_DNA"/>
</dbReference>
<comment type="caution">
    <text evidence="2">The sequence shown here is derived from an EMBL/GenBank/DDBJ whole genome shotgun (WGS) entry which is preliminary data.</text>
</comment>
<sequence length="97" mass="11856">MAEKKGEERKEKKRERERKEKGWRKGRKIVQERRWDGERAECWEEKERKKKKKKERDIRSEVPVSCLLQGSQRHEAKGTPPAMWKERNGGRFRQLSH</sequence>
<evidence type="ECO:0000313" key="2">
    <source>
        <dbReference type="EMBL" id="KAK1128621.1"/>
    </source>
</evidence>
<name>A0AA40G083_9HYME</name>
<evidence type="ECO:0000256" key="1">
    <source>
        <dbReference type="SAM" id="MobiDB-lite"/>
    </source>
</evidence>
<proteinExistence type="predicted"/>
<organism evidence="2 3">
    <name type="scientific">Melipona bicolor</name>
    <dbReference type="NCBI Taxonomy" id="60889"/>
    <lineage>
        <taxon>Eukaryota</taxon>
        <taxon>Metazoa</taxon>
        <taxon>Ecdysozoa</taxon>
        <taxon>Arthropoda</taxon>
        <taxon>Hexapoda</taxon>
        <taxon>Insecta</taxon>
        <taxon>Pterygota</taxon>
        <taxon>Neoptera</taxon>
        <taxon>Endopterygota</taxon>
        <taxon>Hymenoptera</taxon>
        <taxon>Apocrita</taxon>
        <taxon>Aculeata</taxon>
        <taxon>Apoidea</taxon>
        <taxon>Anthophila</taxon>
        <taxon>Apidae</taxon>
        <taxon>Melipona</taxon>
    </lineage>
</organism>
<reference evidence="2" key="1">
    <citation type="submission" date="2021-10" db="EMBL/GenBank/DDBJ databases">
        <title>Melipona bicolor Genome sequencing and assembly.</title>
        <authorList>
            <person name="Araujo N.S."/>
            <person name="Arias M.C."/>
        </authorList>
    </citation>
    <scope>NUCLEOTIDE SEQUENCE</scope>
    <source>
        <strain evidence="2">USP_2M_L1-L4_2017</strain>
        <tissue evidence="2">Whole body</tissue>
    </source>
</reference>
<dbReference type="AlphaFoldDB" id="A0AA40G083"/>
<feature type="compositionally biased region" description="Basic and acidic residues" evidence="1">
    <location>
        <begin position="1"/>
        <end position="10"/>
    </location>
</feature>
<protein>
    <submittedName>
        <fullName evidence="2">Uncharacterized protein</fullName>
    </submittedName>
</protein>
<feature type="compositionally biased region" description="Basic residues" evidence="1">
    <location>
        <begin position="11"/>
        <end position="28"/>
    </location>
</feature>
<evidence type="ECO:0000313" key="3">
    <source>
        <dbReference type="Proteomes" id="UP001177670"/>
    </source>
</evidence>
<feature type="region of interest" description="Disordered" evidence="1">
    <location>
        <begin position="1"/>
        <end position="28"/>
    </location>
</feature>
<accession>A0AA40G083</accession>
<feature type="region of interest" description="Disordered" evidence="1">
    <location>
        <begin position="44"/>
        <end position="97"/>
    </location>
</feature>